<keyword evidence="3" id="KW-1185">Reference proteome</keyword>
<dbReference type="OrthoDB" id="9798388at2"/>
<dbReference type="InterPro" id="IPR009288">
    <property type="entry name" value="AIG2-like_dom"/>
</dbReference>
<dbReference type="RefSeq" id="WP_116068168.1">
    <property type="nucleotide sequence ID" value="NZ_BONB01000019.1"/>
</dbReference>
<organism evidence="2 3">
    <name type="scientific">Asanoa ferruginea</name>
    <dbReference type="NCBI Taxonomy" id="53367"/>
    <lineage>
        <taxon>Bacteria</taxon>
        <taxon>Bacillati</taxon>
        <taxon>Actinomycetota</taxon>
        <taxon>Actinomycetes</taxon>
        <taxon>Micromonosporales</taxon>
        <taxon>Micromonosporaceae</taxon>
        <taxon>Asanoa</taxon>
    </lineage>
</organism>
<gene>
    <name evidence="2" type="ORF">DFJ67_2688</name>
</gene>
<proteinExistence type="predicted"/>
<protein>
    <submittedName>
        <fullName evidence="2">Gamma-glutamyl AIG2-like cyclotransferase</fullName>
    </submittedName>
</protein>
<keyword evidence="2" id="KW-0808">Transferase</keyword>
<dbReference type="InterPro" id="IPR013024">
    <property type="entry name" value="GGCT-like"/>
</dbReference>
<accession>A0A3D9ZHI0</accession>
<evidence type="ECO:0000313" key="3">
    <source>
        <dbReference type="Proteomes" id="UP000256913"/>
    </source>
</evidence>
<dbReference type="Pfam" id="PF06094">
    <property type="entry name" value="GGACT"/>
    <property type="match status" value="1"/>
</dbReference>
<dbReference type="CDD" id="cd06661">
    <property type="entry name" value="GGCT_like"/>
    <property type="match status" value="1"/>
</dbReference>
<dbReference type="InterPro" id="IPR036568">
    <property type="entry name" value="GGCT-like_sf"/>
</dbReference>
<dbReference type="SUPFAM" id="SSF110857">
    <property type="entry name" value="Gamma-glutamyl cyclotransferase-like"/>
    <property type="match status" value="1"/>
</dbReference>
<name>A0A3D9ZHI0_9ACTN</name>
<reference evidence="2 3" key="1">
    <citation type="submission" date="2018-08" db="EMBL/GenBank/DDBJ databases">
        <title>Sequencing the genomes of 1000 actinobacteria strains.</title>
        <authorList>
            <person name="Klenk H.-P."/>
        </authorList>
    </citation>
    <scope>NUCLEOTIDE SEQUENCE [LARGE SCALE GENOMIC DNA]</scope>
    <source>
        <strain evidence="2 3">DSM 44099</strain>
    </source>
</reference>
<dbReference type="Gene3D" id="3.10.490.10">
    <property type="entry name" value="Gamma-glutamyl cyclotransferase-like"/>
    <property type="match status" value="1"/>
</dbReference>
<evidence type="ECO:0000313" key="2">
    <source>
        <dbReference type="EMBL" id="REF96697.1"/>
    </source>
</evidence>
<feature type="domain" description="Gamma-glutamylcyclotransferase AIG2-like" evidence="1">
    <location>
        <begin position="4"/>
        <end position="109"/>
    </location>
</feature>
<dbReference type="AlphaFoldDB" id="A0A3D9ZHI0"/>
<comment type="caution">
    <text evidence="2">The sequence shown here is derived from an EMBL/GenBank/DDBJ whole genome shotgun (WGS) entry which is preliminary data.</text>
</comment>
<dbReference type="EMBL" id="QUMQ01000001">
    <property type="protein sequence ID" value="REF96697.1"/>
    <property type="molecule type" value="Genomic_DNA"/>
</dbReference>
<dbReference type="GO" id="GO:0016740">
    <property type="term" value="F:transferase activity"/>
    <property type="evidence" value="ECO:0007669"/>
    <property type="project" value="UniProtKB-KW"/>
</dbReference>
<dbReference type="Proteomes" id="UP000256913">
    <property type="component" value="Unassembled WGS sequence"/>
</dbReference>
<sequence length="111" mass="11897">MPLLFSYGTLRNPAVQRANFGRLLHGRDDALPGYRMTLLEVTDPDVVALSGTARHPVVAPTGDPGDQVPGVVFELTDAELLAADGYEVSDYRRDLLPLASGAEAWVYVSAA</sequence>
<evidence type="ECO:0000259" key="1">
    <source>
        <dbReference type="Pfam" id="PF06094"/>
    </source>
</evidence>